<evidence type="ECO:0000313" key="2">
    <source>
        <dbReference type="EMBL" id="QHT37495.1"/>
    </source>
</evidence>
<dbReference type="EMBL" id="MN738797">
    <property type="protein sequence ID" value="QHT37495.1"/>
    <property type="molecule type" value="Genomic_DNA"/>
</dbReference>
<reference evidence="2" key="1">
    <citation type="journal article" date="2020" name="Nature">
        <title>Giant virus diversity and host interactions through global metagenomics.</title>
        <authorList>
            <person name="Schulz F."/>
            <person name="Roux S."/>
            <person name="Paez-Espino D."/>
            <person name="Jungbluth S."/>
            <person name="Walsh D.A."/>
            <person name="Denef V.J."/>
            <person name="McMahon K.D."/>
            <person name="Konstantinidis K.T."/>
            <person name="Eloe-Fadrosh E.A."/>
            <person name="Kyrpides N.C."/>
            <person name="Woyke T."/>
        </authorList>
    </citation>
    <scope>NUCLEOTIDE SEQUENCE</scope>
    <source>
        <strain evidence="2">GVMAG-S-ERX555997-44</strain>
    </source>
</reference>
<evidence type="ECO:0000259" key="1">
    <source>
        <dbReference type="Pfam" id="PF05050"/>
    </source>
</evidence>
<feature type="domain" description="Methyltransferase FkbM" evidence="1">
    <location>
        <begin position="37"/>
        <end position="174"/>
    </location>
</feature>
<organism evidence="2">
    <name type="scientific">viral metagenome</name>
    <dbReference type="NCBI Taxonomy" id="1070528"/>
    <lineage>
        <taxon>unclassified sequences</taxon>
        <taxon>metagenomes</taxon>
        <taxon>organismal metagenomes</taxon>
    </lineage>
</organism>
<proteinExistence type="predicted"/>
<accession>A0A6C0FEA3</accession>
<dbReference type="Gene3D" id="3.40.50.150">
    <property type="entry name" value="Vaccinia Virus protein VP39"/>
    <property type="match status" value="1"/>
</dbReference>
<dbReference type="AlphaFoldDB" id="A0A6C0FEA3"/>
<dbReference type="SUPFAM" id="SSF53335">
    <property type="entry name" value="S-adenosyl-L-methionine-dependent methyltransferases"/>
    <property type="match status" value="1"/>
</dbReference>
<protein>
    <recommendedName>
        <fullName evidence="1">Methyltransferase FkbM domain-containing protein</fullName>
    </recommendedName>
</protein>
<dbReference type="InterPro" id="IPR029063">
    <property type="entry name" value="SAM-dependent_MTases_sf"/>
</dbReference>
<sequence length="234" mass="26432">MFNSIPNNCTHVKIDVGLSYGANQSSTWLENEPNLFVVGFEPNPDSVANIKAGNIQLRHPAHAVAGKPLNKKHLDSGRIVIINKALSNVDEEEAMSFYVNSKDCGTSSLFKHDEKYLGPIKEIINVPVINLKMFFDEFPWDRFEYIDYIKIDAQGSDLNILKGAGDYLREKVVFVTAEPDGNQYIGADECNSVNITNYMTGQNFVRINHPRTVDPTFINKKFLDIGKNIYIEQR</sequence>
<name>A0A6C0FEA3_9ZZZZ</name>
<dbReference type="Pfam" id="PF05050">
    <property type="entry name" value="Methyltransf_21"/>
    <property type="match status" value="1"/>
</dbReference>
<dbReference type="InterPro" id="IPR006342">
    <property type="entry name" value="FkbM_mtfrase"/>
</dbReference>